<dbReference type="SUPFAM" id="SSF89360">
    <property type="entry name" value="HesB-like domain"/>
    <property type="match status" value="1"/>
</dbReference>
<organism evidence="1 2">
    <name type="scientific">Leifsonia poae</name>
    <dbReference type="NCBI Taxonomy" id="110933"/>
    <lineage>
        <taxon>Bacteria</taxon>
        <taxon>Bacillati</taxon>
        <taxon>Actinomycetota</taxon>
        <taxon>Actinomycetes</taxon>
        <taxon>Micrococcales</taxon>
        <taxon>Microbacteriaceae</taxon>
        <taxon>Leifsonia</taxon>
    </lineage>
</organism>
<proteinExistence type="predicted"/>
<gene>
    <name evidence="1" type="ORF">GCM10017584_18960</name>
</gene>
<name>A0A9W6M032_9MICO</name>
<dbReference type="RefSeq" id="WP_271176979.1">
    <property type="nucleotide sequence ID" value="NZ_BAAAJO010000005.1"/>
</dbReference>
<comment type="caution">
    <text evidence="1">The sequence shown here is derived from an EMBL/GenBank/DDBJ whole genome shotgun (WGS) entry which is preliminary data.</text>
</comment>
<evidence type="ECO:0000313" key="2">
    <source>
        <dbReference type="Proteomes" id="UP001142372"/>
    </source>
</evidence>
<reference evidence="1" key="2">
    <citation type="submission" date="2023-01" db="EMBL/GenBank/DDBJ databases">
        <authorList>
            <person name="Sun Q."/>
            <person name="Evtushenko L."/>
        </authorList>
    </citation>
    <scope>NUCLEOTIDE SEQUENCE</scope>
    <source>
        <strain evidence="1">VKM Ac-1401</strain>
    </source>
</reference>
<dbReference type="Proteomes" id="UP001142372">
    <property type="component" value="Unassembled WGS sequence"/>
</dbReference>
<reference evidence="1" key="1">
    <citation type="journal article" date="2014" name="Int. J. Syst. Evol. Microbiol.">
        <title>Complete genome sequence of Corynebacterium casei LMG S-19264T (=DSM 44701T), isolated from a smear-ripened cheese.</title>
        <authorList>
            <consortium name="US DOE Joint Genome Institute (JGI-PGF)"/>
            <person name="Walter F."/>
            <person name="Albersmeier A."/>
            <person name="Kalinowski J."/>
            <person name="Ruckert C."/>
        </authorList>
    </citation>
    <scope>NUCLEOTIDE SEQUENCE</scope>
    <source>
        <strain evidence="1">VKM Ac-1401</strain>
    </source>
</reference>
<accession>A0A9W6M032</accession>
<evidence type="ECO:0000313" key="1">
    <source>
        <dbReference type="EMBL" id="GLJ76322.1"/>
    </source>
</evidence>
<sequence>MLTLTENASTIVKTLTGQNTETEDAGLRIASSNPQNTAFAAAVAPIPEPADQVVEVSGARLFLEPSAAVALDDKVLDAQVDADGAVSFAIGAVA</sequence>
<keyword evidence="2" id="KW-1185">Reference proteome</keyword>
<protein>
    <submittedName>
        <fullName evidence="1">Iron-sulfur cluster biosynthesis protein</fullName>
    </submittedName>
</protein>
<dbReference type="EMBL" id="BSEN01000006">
    <property type="protein sequence ID" value="GLJ76322.1"/>
    <property type="molecule type" value="Genomic_DNA"/>
</dbReference>
<dbReference type="InterPro" id="IPR035903">
    <property type="entry name" value="HesB-like_dom_sf"/>
</dbReference>
<dbReference type="AlphaFoldDB" id="A0A9W6M032"/>